<dbReference type="PROSITE" id="PS51683">
    <property type="entry name" value="SAM_OMT_II"/>
    <property type="match status" value="1"/>
</dbReference>
<dbReference type="InterPro" id="IPR016461">
    <property type="entry name" value="COMT-like"/>
</dbReference>
<evidence type="ECO:0000259" key="4">
    <source>
        <dbReference type="Pfam" id="PF00891"/>
    </source>
</evidence>
<dbReference type="InterPro" id="IPR001077">
    <property type="entry name" value="COMT_C"/>
</dbReference>
<reference evidence="6" key="1">
    <citation type="submission" date="2023-06" db="EMBL/GenBank/DDBJ databases">
        <authorList>
            <person name="Noh H."/>
        </authorList>
    </citation>
    <scope>NUCLEOTIDE SEQUENCE</scope>
    <source>
        <strain evidence="6">DUCC20226</strain>
    </source>
</reference>
<dbReference type="PANTHER" id="PTHR43712:SF5">
    <property type="entry name" value="O-METHYLTRANSFERASE ASQN-RELATED"/>
    <property type="match status" value="1"/>
</dbReference>
<evidence type="ECO:0008006" key="8">
    <source>
        <dbReference type="Google" id="ProtNLM"/>
    </source>
</evidence>
<name>A0AAD9SN60_PHOAM</name>
<accession>A0AAD9SN60</accession>
<feature type="domain" description="O-methyltransferase dimerisation" evidence="5">
    <location>
        <begin position="92"/>
        <end position="160"/>
    </location>
</feature>
<keyword evidence="7" id="KW-1185">Reference proteome</keyword>
<gene>
    <name evidence="6" type="ORF">N8I77_000963</name>
</gene>
<dbReference type="GO" id="GO:0008171">
    <property type="term" value="F:O-methyltransferase activity"/>
    <property type="evidence" value="ECO:0007669"/>
    <property type="project" value="InterPro"/>
</dbReference>
<comment type="caution">
    <text evidence="6">The sequence shown here is derived from an EMBL/GenBank/DDBJ whole genome shotgun (WGS) entry which is preliminary data.</text>
</comment>
<dbReference type="SUPFAM" id="SSF46785">
    <property type="entry name" value="Winged helix' DNA-binding domain"/>
    <property type="match status" value="1"/>
</dbReference>
<feature type="domain" description="O-methyltransferase C-terminal" evidence="4">
    <location>
        <begin position="195"/>
        <end position="425"/>
    </location>
</feature>
<dbReference type="EMBL" id="JAUJFL010000001">
    <property type="protein sequence ID" value="KAK2614108.1"/>
    <property type="molecule type" value="Genomic_DNA"/>
</dbReference>
<dbReference type="AlphaFoldDB" id="A0AAD9SN60"/>
<dbReference type="Gene3D" id="1.10.10.10">
    <property type="entry name" value="Winged helix-like DNA-binding domain superfamily/Winged helix DNA-binding domain"/>
    <property type="match status" value="1"/>
</dbReference>
<evidence type="ECO:0000259" key="5">
    <source>
        <dbReference type="Pfam" id="PF08100"/>
    </source>
</evidence>
<dbReference type="InterPro" id="IPR012967">
    <property type="entry name" value="COMT_dimerisation"/>
</dbReference>
<sequence length="460" mass="51200">MADLAGNLNIRAIDDLEDLANVILANAKTVKSFLSNNNIPPPSFSVDAPLSFPDSPRNVREARSQLLDASKKIQQLVMGPRDHLFWYSCLYQVGNAFRWICSYDVPSFVPLEGDISYSDLAAKTRTNQDVTQRMLRFLMTSNIFREPRPGFVAHTIGSKLMTIPGPRDLTYFAVLESSQWAAAYLQTFNKWGYSEEPNETAFNYTSGSSLPVYKAWDLDPIRGPRFGRAMDGFQSTTAYHTDHIINGWDWQLLTPGSTVVDVGGSRGTVAYALAKAFQNPSFIVQDLPEIVSEAQKKAGLGIANDVAPRVSFYSHDFFTTQPVKNADVYFLRMIFHNYSDKYAVKILHNLMPAMKKGPGGSKLLIADQIMTPMLGSSSSESASGGNTGVSAHDEYSMRFLDIQMLIMLNAKEREMVDWEALLRRASEGREEGVLRVTGQRRPEGSAHSLIVVELLPRGTE</sequence>
<evidence type="ECO:0000313" key="7">
    <source>
        <dbReference type="Proteomes" id="UP001265746"/>
    </source>
</evidence>
<keyword evidence="1" id="KW-0489">Methyltransferase</keyword>
<dbReference type="Pfam" id="PF00891">
    <property type="entry name" value="Methyltransf_2"/>
    <property type="match status" value="1"/>
</dbReference>
<dbReference type="PANTHER" id="PTHR43712">
    <property type="entry name" value="PUTATIVE (AFU_ORTHOLOGUE AFUA_4G14580)-RELATED"/>
    <property type="match status" value="1"/>
</dbReference>
<keyword evidence="3" id="KW-0949">S-adenosyl-L-methionine</keyword>
<evidence type="ECO:0000256" key="3">
    <source>
        <dbReference type="ARBA" id="ARBA00022691"/>
    </source>
</evidence>
<keyword evidence="2" id="KW-0808">Transferase</keyword>
<dbReference type="InterPro" id="IPR036390">
    <property type="entry name" value="WH_DNA-bd_sf"/>
</dbReference>
<proteinExistence type="predicted"/>
<dbReference type="GO" id="GO:0032259">
    <property type="term" value="P:methylation"/>
    <property type="evidence" value="ECO:0007669"/>
    <property type="project" value="UniProtKB-KW"/>
</dbReference>
<organism evidence="6 7">
    <name type="scientific">Phomopsis amygdali</name>
    <name type="common">Fusicoccum amygdali</name>
    <dbReference type="NCBI Taxonomy" id="1214568"/>
    <lineage>
        <taxon>Eukaryota</taxon>
        <taxon>Fungi</taxon>
        <taxon>Dikarya</taxon>
        <taxon>Ascomycota</taxon>
        <taxon>Pezizomycotina</taxon>
        <taxon>Sordariomycetes</taxon>
        <taxon>Sordariomycetidae</taxon>
        <taxon>Diaporthales</taxon>
        <taxon>Diaporthaceae</taxon>
        <taxon>Diaporthe</taxon>
    </lineage>
</organism>
<evidence type="ECO:0000256" key="1">
    <source>
        <dbReference type="ARBA" id="ARBA00022603"/>
    </source>
</evidence>
<dbReference type="InterPro" id="IPR036388">
    <property type="entry name" value="WH-like_DNA-bd_sf"/>
</dbReference>
<dbReference type="InterPro" id="IPR029063">
    <property type="entry name" value="SAM-dependent_MTases_sf"/>
</dbReference>
<dbReference type="SUPFAM" id="SSF53335">
    <property type="entry name" value="S-adenosyl-L-methionine-dependent methyltransferases"/>
    <property type="match status" value="1"/>
</dbReference>
<protein>
    <recommendedName>
        <fullName evidence="8">O-methyltransferase domain-containing protein</fullName>
    </recommendedName>
</protein>
<dbReference type="Gene3D" id="3.40.50.150">
    <property type="entry name" value="Vaccinia Virus protein VP39"/>
    <property type="match status" value="1"/>
</dbReference>
<evidence type="ECO:0000256" key="2">
    <source>
        <dbReference type="ARBA" id="ARBA00022679"/>
    </source>
</evidence>
<evidence type="ECO:0000313" key="6">
    <source>
        <dbReference type="EMBL" id="KAK2614108.1"/>
    </source>
</evidence>
<dbReference type="Pfam" id="PF08100">
    <property type="entry name" value="Dimerisation"/>
    <property type="match status" value="1"/>
</dbReference>
<dbReference type="Proteomes" id="UP001265746">
    <property type="component" value="Unassembled WGS sequence"/>
</dbReference>